<dbReference type="AlphaFoldDB" id="A0A0J8BI64"/>
<dbReference type="PROSITE" id="PS51257">
    <property type="entry name" value="PROKAR_LIPOPROTEIN"/>
    <property type="match status" value="1"/>
</dbReference>
<dbReference type="EMBL" id="KQ090201">
    <property type="protein sequence ID" value="KMS99782.1"/>
    <property type="molecule type" value="Genomic_DNA"/>
</dbReference>
<reference evidence="1 2" key="1">
    <citation type="journal article" date="2014" name="Nature">
        <title>The genome of the recently domesticated crop plant sugar beet (Beta vulgaris).</title>
        <authorList>
            <person name="Dohm J.C."/>
            <person name="Minoche A.E."/>
            <person name="Holtgrawe D."/>
            <person name="Capella-Gutierrez S."/>
            <person name="Zakrzewski F."/>
            <person name="Tafer H."/>
            <person name="Rupp O."/>
            <person name="Sorensen T.R."/>
            <person name="Stracke R."/>
            <person name="Reinhardt R."/>
            <person name="Goesmann A."/>
            <person name="Kraft T."/>
            <person name="Schulz B."/>
            <person name="Stadler P.F."/>
            <person name="Schmidt T."/>
            <person name="Gabaldon T."/>
            <person name="Lehrach H."/>
            <person name="Weisshaar B."/>
            <person name="Himmelbauer H."/>
        </authorList>
    </citation>
    <scope>NUCLEOTIDE SEQUENCE [LARGE SCALE GENOMIC DNA]</scope>
    <source>
        <tissue evidence="1">Taproot</tissue>
    </source>
</reference>
<protein>
    <submittedName>
        <fullName evidence="1">Uncharacterized protein</fullName>
    </submittedName>
</protein>
<dbReference type="Proteomes" id="UP000035740">
    <property type="component" value="Unassembled WGS sequence"/>
</dbReference>
<sequence length="84" mass="9242">MKRKPQTPTFFSLSLSCPARHSTDERSSDLPPLYEFCISLEFSYLAGVLSSTESRDSVAVCFSLLLRSVRDHVVVVVVACVTTG</sequence>
<name>A0A0J8BI64_BETVV</name>
<organism evidence="1 2">
    <name type="scientific">Beta vulgaris subsp. vulgaris</name>
    <name type="common">Beet</name>
    <dbReference type="NCBI Taxonomy" id="3555"/>
    <lineage>
        <taxon>Eukaryota</taxon>
        <taxon>Viridiplantae</taxon>
        <taxon>Streptophyta</taxon>
        <taxon>Embryophyta</taxon>
        <taxon>Tracheophyta</taxon>
        <taxon>Spermatophyta</taxon>
        <taxon>Magnoliopsida</taxon>
        <taxon>eudicotyledons</taxon>
        <taxon>Gunneridae</taxon>
        <taxon>Pentapetalae</taxon>
        <taxon>Caryophyllales</taxon>
        <taxon>Chenopodiaceae</taxon>
        <taxon>Betoideae</taxon>
        <taxon>Beta</taxon>
    </lineage>
</organism>
<keyword evidence="2" id="KW-1185">Reference proteome</keyword>
<evidence type="ECO:0000313" key="1">
    <source>
        <dbReference type="EMBL" id="KMS99782.1"/>
    </source>
</evidence>
<evidence type="ECO:0000313" key="2">
    <source>
        <dbReference type="Proteomes" id="UP000035740"/>
    </source>
</evidence>
<dbReference type="Gramene" id="KMS99782">
    <property type="protein sequence ID" value="KMS99782"/>
    <property type="gene ID" value="BVRB_1g020760"/>
</dbReference>
<accession>A0A0J8BI64</accession>
<gene>
    <name evidence="1" type="ORF">BVRB_1g020760</name>
</gene>
<proteinExistence type="predicted"/>